<comment type="caution">
    <text evidence="1">The sequence shown here is derived from an EMBL/GenBank/DDBJ whole genome shotgun (WGS) entry which is preliminary data.</text>
</comment>
<name>A0ACB7CED1_9ASCO</name>
<dbReference type="EMBL" id="JABTEG010000001">
    <property type="protein sequence ID" value="KAG4306114.1"/>
    <property type="molecule type" value="Genomic_DNA"/>
</dbReference>
<dbReference type="Proteomes" id="UP000768646">
    <property type="component" value="Unassembled WGS sequence"/>
</dbReference>
<proteinExistence type="predicted"/>
<reference evidence="1 2" key="1">
    <citation type="journal article" date="2021" name="Commun. Biol.">
        <title>Genomic insights into the host specific adaptation of the Pneumocystis genus.</title>
        <authorList>
            <person name="Cisse O.H."/>
            <person name="Ma L."/>
            <person name="Dekker J.P."/>
            <person name="Khil P.P."/>
            <person name="Youn J.-H."/>
            <person name="Brenchley J.M."/>
            <person name="Blair R."/>
            <person name="Pahar B."/>
            <person name="Chabe M."/>
            <person name="Van Rompay K.K.A."/>
            <person name="Keesler R."/>
            <person name="Sukura A."/>
            <person name="Hirsch V."/>
            <person name="Kutty G."/>
            <person name="Liu Y."/>
            <person name="Peng L."/>
            <person name="Chen J."/>
            <person name="Song J."/>
            <person name="Weissenbacher-Lang C."/>
            <person name="Xu J."/>
            <person name="Upham N.S."/>
            <person name="Stajich J.E."/>
            <person name="Cuomo C.A."/>
            <person name="Cushion M.T."/>
            <person name="Kovacs J.A."/>
        </authorList>
    </citation>
    <scope>NUCLEOTIDE SEQUENCE [LARGE SCALE GENOMIC DNA]</scope>
    <source>
        <strain evidence="1 2">RABM</strain>
    </source>
</reference>
<evidence type="ECO:0000313" key="2">
    <source>
        <dbReference type="Proteomes" id="UP000768646"/>
    </source>
</evidence>
<protein>
    <submittedName>
        <fullName evidence="1">Uncharacterized protein</fullName>
    </submittedName>
</protein>
<gene>
    <name evidence="1" type="ORF">PORY_000102</name>
</gene>
<accession>A0ACB7CED1</accession>
<keyword evidence="2" id="KW-1185">Reference proteome</keyword>
<organism evidence="1 2">
    <name type="scientific">Pneumocystis oryctolagi</name>
    <dbReference type="NCBI Taxonomy" id="42067"/>
    <lineage>
        <taxon>Eukaryota</taxon>
        <taxon>Fungi</taxon>
        <taxon>Dikarya</taxon>
        <taxon>Ascomycota</taxon>
        <taxon>Taphrinomycotina</taxon>
        <taxon>Pneumocystomycetes</taxon>
        <taxon>Pneumocystaceae</taxon>
        <taxon>Pneumocystis</taxon>
    </lineage>
</organism>
<evidence type="ECO:0000313" key="1">
    <source>
        <dbReference type="EMBL" id="KAG4306114.1"/>
    </source>
</evidence>
<sequence>MTDRLPPPLLALFQARPPLRYLPPCDVAPSARRTPRISGIARYVPLLSDYDKDYQPTESWLERRERRREEKKKLQEEFIRKGLAAYRPRQDPNIKGDPYKTLFVSRLSYKVTEQDLMREFGRYGAIERIRLVTNVKNNKPMGYAFIVYERERDMKAAYREMDGVRIKDRRTIVDVERGRTVNGWKPRRLGGGLGGRGYTKGALIRPSGYGDRGGRDDRYRGSGYRGSSYKEHSGGFHGSFKSSMSDRGGFSDRHGGSRSGIGYKSSDKDLFKSGRQESFSSGQNSSHHPDVPAGTPTGPSGRSSNASRYKSSESADTKHESNADYSSSGHYDRRESDRHNKSDYKHEHSSRDDRRRDHDGHGREKDKDRSPKRRRY</sequence>